<evidence type="ECO:0000313" key="1">
    <source>
        <dbReference type="EMBL" id="EYC38584.1"/>
    </source>
</evidence>
<gene>
    <name evidence="1" type="primary">Acey_s0708.g1717</name>
    <name evidence="1" type="ORF">Y032_0708g1717</name>
</gene>
<keyword evidence="2" id="KW-1185">Reference proteome</keyword>
<dbReference type="Proteomes" id="UP000024635">
    <property type="component" value="Unassembled WGS sequence"/>
</dbReference>
<evidence type="ECO:0000313" key="2">
    <source>
        <dbReference type="Proteomes" id="UP000024635"/>
    </source>
</evidence>
<comment type="caution">
    <text evidence="1">The sequence shown here is derived from an EMBL/GenBank/DDBJ whole genome shotgun (WGS) entry which is preliminary data.</text>
</comment>
<dbReference type="AlphaFoldDB" id="A0A016WFK4"/>
<organism evidence="1 2">
    <name type="scientific">Ancylostoma ceylanicum</name>
    <dbReference type="NCBI Taxonomy" id="53326"/>
    <lineage>
        <taxon>Eukaryota</taxon>
        <taxon>Metazoa</taxon>
        <taxon>Ecdysozoa</taxon>
        <taxon>Nematoda</taxon>
        <taxon>Chromadorea</taxon>
        <taxon>Rhabditida</taxon>
        <taxon>Rhabditina</taxon>
        <taxon>Rhabditomorpha</taxon>
        <taxon>Strongyloidea</taxon>
        <taxon>Ancylostomatidae</taxon>
        <taxon>Ancylostomatinae</taxon>
        <taxon>Ancylostoma</taxon>
    </lineage>
</organism>
<dbReference type="EMBL" id="JARK01000308">
    <property type="protein sequence ID" value="EYC38584.1"/>
    <property type="molecule type" value="Genomic_DNA"/>
</dbReference>
<dbReference type="OrthoDB" id="5888618at2759"/>
<name>A0A016WFK4_9BILA</name>
<sequence>MNLFKKTQSISDPNKTPYLMRTLTPPFPLLSHVLRNSSSPVSKVTFSVRCLLVSINPMMSYLIFLTYITRSSPEASEARVREMKTWRLPTLTKLLKSY</sequence>
<protein>
    <submittedName>
        <fullName evidence="1">Uncharacterized protein</fullName>
    </submittedName>
</protein>
<reference evidence="2" key="1">
    <citation type="journal article" date="2015" name="Nat. Genet.">
        <title>The genome and transcriptome of the zoonotic hookworm Ancylostoma ceylanicum identify infection-specific gene families.</title>
        <authorList>
            <person name="Schwarz E.M."/>
            <person name="Hu Y."/>
            <person name="Antoshechkin I."/>
            <person name="Miller M.M."/>
            <person name="Sternberg P.W."/>
            <person name="Aroian R.V."/>
        </authorList>
    </citation>
    <scope>NUCLEOTIDE SEQUENCE</scope>
    <source>
        <strain evidence="2">HY135</strain>
    </source>
</reference>
<proteinExistence type="predicted"/>
<accession>A0A016WFK4</accession>